<feature type="region of interest" description="Disordered" evidence="2">
    <location>
        <begin position="423"/>
        <end position="442"/>
    </location>
</feature>
<dbReference type="Pfam" id="PF08676">
    <property type="entry name" value="MutL_C"/>
    <property type="match status" value="1"/>
</dbReference>
<feature type="region of interest" description="Disordered" evidence="2">
    <location>
        <begin position="453"/>
        <end position="487"/>
    </location>
</feature>
<evidence type="ECO:0000256" key="2">
    <source>
        <dbReference type="SAM" id="MobiDB-lite"/>
    </source>
</evidence>
<proteinExistence type="inferred from homology"/>
<dbReference type="PANTHER" id="PTHR10073:SF47">
    <property type="entry name" value="DNA MISMATCH REPAIR PROTEIN MLH3"/>
    <property type="match status" value="1"/>
</dbReference>
<accession>A0A0L0DBW5</accession>
<sequence>MATRQIRVLAPASAVRVVGAARVGSFAHAVFELVINAVESGASKIAVALEPRSLTASVIDNGGGLSCADDMDLVFVRFATSKKSSEVRPRGGALAALASTAGLAEFASREFVAFHDLFACLPVRAQAGRARPQLGEIADFVRRLAIARPDVAFSVWDKGAKQYLLPPRPLHTSPTTFYLGRATADMLLPLPGGGKADVIGHPRTFGASPSVMHVCINSVPLARSSPIHKLLLGIARGVWADAQLVASCGLPVAAGDLAGARGHPGLIFSPNGAAKASARVRARYLACVVDIAMPAASLELRLRRGGGVVAGDALDDELASLADRIHVVYSSLFVGRAALDALAEVVASALAAAVSRPLSRASLVGRVERGANSPPSVRETAAAASLASSPYTLRRIRPEAPSASQASRDLARLLATAGATLESDDDENYAAPPPKLTVPLFGSLTTTRRATLDKLAESRSSASARVRRRDSNGESGNARPRKVPRLLRHGGRSLAASSARVATPGAADRVRTLFECWQPRQFGSAVEGSQTSARALVPVKLTKAALKSGLVAVGQANAEFILARLVSNGWLVVVDQHAAHERTRLEALEADVVLDAGIVPRVARIIHLARPMVFAASPAEALVVNEARDALHEWGIDARVLETVVEVATLPSIIGAGALSATVWAGVVSYANAVLEARSSRLVPRLITHALHSAACHSAVRFGDELDVGQQQAILDDLIECELPFQCAHGRPTMVPLWTAARPSGDR</sequence>
<dbReference type="STRING" id="461836.A0A0L0DBW5"/>
<comment type="similarity">
    <text evidence="1">Belongs to the DNA mismatch repair MutL/HexB family.</text>
</comment>
<dbReference type="GO" id="GO:0006298">
    <property type="term" value="P:mismatch repair"/>
    <property type="evidence" value="ECO:0007669"/>
    <property type="project" value="InterPro"/>
</dbReference>
<dbReference type="SUPFAM" id="SSF55874">
    <property type="entry name" value="ATPase domain of HSP90 chaperone/DNA topoisomerase II/histidine kinase"/>
    <property type="match status" value="1"/>
</dbReference>
<keyword evidence="5" id="KW-1185">Reference proteome</keyword>
<dbReference type="GO" id="GO:0140664">
    <property type="term" value="F:ATP-dependent DNA damage sensor activity"/>
    <property type="evidence" value="ECO:0007669"/>
    <property type="project" value="InterPro"/>
</dbReference>
<dbReference type="EMBL" id="GL349458">
    <property type="protein sequence ID" value="KNC49837.1"/>
    <property type="molecule type" value="Genomic_DNA"/>
</dbReference>
<dbReference type="GeneID" id="25565370"/>
<protein>
    <recommendedName>
        <fullName evidence="3">MutL C-terminal dimerisation domain-containing protein</fullName>
    </recommendedName>
</protein>
<dbReference type="Gene3D" id="3.30.1370.100">
    <property type="entry name" value="MutL, C-terminal domain, regulatory subdomain"/>
    <property type="match status" value="1"/>
</dbReference>
<dbReference type="PANTHER" id="PTHR10073">
    <property type="entry name" value="DNA MISMATCH REPAIR PROTEIN MLH, PMS, MUTL"/>
    <property type="match status" value="1"/>
</dbReference>
<dbReference type="Proteomes" id="UP000054408">
    <property type="component" value="Unassembled WGS sequence"/>
</dbReference>
<dbReference type="InterPro" id="IPR042120">
    <property type="entry name" value="MutL_C_dimsub"/>
</dbReference>
<evidence type="ECO:0000313" key="4">
    <source>
        <dbReference type="EMBL" id="KNC49837.1"/>
    </source>
</evidence>
<dbReference type="InterPro" id="IPR042121">
    <property type="entry name" value="MutL_C_regsub"/>
</dbReference>
<dbReference type="eggNOG" id="KOG1977">
    <property type="taxonomic scope" value="Eukaryota"/>
</dbReference>
<dbReference type="InterPro" id="IPR014790">
    <property type="entry name" value="MutL_C"/>
</dbReference>
<dbReference type="OrthoDB" id="429932at2759"/>
<dbReference type="SMART" id="SM00853">
    <property type="entry name" value="MutL_C"/>
    <property type="match status" value="1"/>
</dbReference>
<dbReference type="SUPFAM" id="SSF118116">
    <property type="entry name" value="DNA mismatch repair protein MutL"/>
    <property type="match status" value="1"/>
</dbReference>
<dbReference type="Gene3D" id="3.30.565.10">
    <property type="entry name" value="Histidine kinase-like ATPase, C-terminal domain"/>
    <property type="match status" value="1"/>
</dbReference>
<evidence type="ECO:0000259" key="3">
    <source>
        <dbReference type="SMART" id="SM00853"/>
    </source>
</evidence>
<organism evidence="4 5">
    <name type="scientific">Thecamonas trahens ATCC 50062</name>
    <dbReference type="NCBI Taxonomy" id="461836"/>
    <lineage>
        <taxon>Eukaryota</taxon>
        <taxon>Apusozoa</taxon>
        <taxon>Apusomonadida</taxon>
        <taxon>Apusomonadidae</taxon>
        <taxon>Thecamonas</taxon>
    </lineage>
</organism>
<name>A0A0L0DBW5_THETB</name>
<dbReference type="GO" id="GO:0016887">
    <property type="term" value="F:ATP hydrolysis activity"/>
    <property type="evidence" value="ECO:0007669"/>
    <property type="project" value="InterPro"/>
</dbReference>
<dbReference type="Gene3D" id="3.30.1540.20">
    <property type="entry name" value="MutL, C-terminal domain, dimerisation subdomain"/>
    <property type="match status" value="1"/>
</dbReference>
<evidence type="ECO:0000313" key="5">
    <source>
        <dbReference type="Proteomes" id="UP000054408"/>
    </source>
</evidence>
<reference evidence="4 5" key="1">
    <citation type="submission" date="2010-05" db="EMBL/GenBank/DDBJ databases">
        <title>The Genome Sequence of Thecamonas trahens ATCC 50062.</title>
        <authorList>
            <consortium name="The Broad Institute Genome Sequencing Platform"/>
            <person name="Russ C."/>
            <person name="Cuomo C."/>
            <person name="Shea T."/>
            <person name="Young S.K."/>
            <person name="Zeng Q."/>
            <person name="Koehrsen M."/>
            <person name="Haas B."/>
            <person name="Borodovsky M."/>
            <person name="Guigo R."/>
            <person name="Alvarado L."/>
            <person name="Berlin A."/>
            <person name="Bochicchio J."/>
            <person name="Borenstein D."/>
            <person name="Chapman S."/>
            <person name="Chen Z."/>
            <person name="Freedman E."/>
            <person name="Gellesch M."/>
            <person name="Goldberg J."/>
            <person name="Griggs A."/>
            <person name="Gujja S."/>
            <person name="Heilman E."/>
            <person name="Heiman D."/>
            <person name="Hepburn T."/>
            <person name="Howarth C."/>
            <person name="Jen D."/>
            <person name="Larson L."/>
            <person name="Mehta T."/>
            <person name="Park D."/>
            <person name="Pearson M."/>
            <person name="Roberts A."/>
            <person name="Saif S."/>
            <person name="Shenoy N."/>
            <person name="Sisk P."/>
            <person name="Stolte C."/>
            <person name="Sykes S."/>
            <person name="Thomson T."/>
            <person name="Walk T."/>
            <person name="White J."/>
            <person name="Yandava C."/>
            <person name="Burger G."/>
            <person name="Gray M.W."/>
            <person name="Holland P.W.H."/>
            <person name="King N."/>
            <person name="Lang F.B.F."/>
            <person name="Roger A.J."/>
            <person name="Ruiz-Trillo I."/>
            <person name="Lander E."/>
            <person name="Nusbaum C."/>
        </authorList>
    </citation>
    <scope>NUCLEOTIDE SEQUENCE [LARGE SCALE GENOMIC DNA]</scope>
    <source>
        <strain evidence="4 5">ATCC 50062</strain>
    </source>
</reference>
<gene>
    <name evidence="4" type="ORF">AMSG_06120</name>
</gene>
<dbReference type="InterPro" id="IPR038973">
    <property type="entry name" value="MutL/Mlh/Pms-like"/>
</dbReference>
<dbReference type="InterPro" id="IPR037198">
    <property type="entry name" value="MutL_C_sf"/>
</dbReference>
<dbReference type="InterPro" id="IPR036890">
    <property type="entry name" value="HATPase_C_sf"/>
</dbReference>
<dbReference type="RefSeq" id="XP_013757329.1">
    <property type="nucleotide sequence ID" value="XM_013901875.1"/>
</dbReference>
<dbReference type="GO" id="GO:0005524">
    <property type="term" value="F:ATP binding"/>
    <property type="evidence" value="ECO:0007669"/>
    <property type="project" value="InterPro"/>
</dbReference>
<dbReference type="GO" id="GO:0032300">
    <property type="term" value="C:mismatch repair complex"/>
    <property type="evidence" value="ECO:0007669"/>
    <property type="project" value="InterPro"/>
</dbReference>
<evidence type="ECO:0000256" key="1">
    <source>
        <dbReference type="ARBA" id="ARBA00006082"/>
    </source>
</evidence>
<feature type="domain" description="MutL C-terminal dimerisation" evidence="3">
    <location>
        <begin position="552"/>
        <end position="706"/>
    </location>
</feature>
<dbReference type="AlphaFoldDB" id="A0A0L0DBW5"/>